<organism evidence="1 2">
    <name type="scientific">Alteromonas pelagimontana</name>
    <dbReference type="NCBI Taxonomy" id="1858656"/>
    <lineage>
        <taxon>Bacteria</taxon>
        <taxon>Pseudomonadati</taxon>
        <taxon>Pseudomonadota</taxon>
        <taxon>Gammaproteobacteria</taxon>
        <taxon>Alteromonadales</taxon>
        <taxon>Alteromonadaceae</taxon>
        <taxon>Alteromonas/Salinimonas group</taxon>
        <taxon>Alteromonas</taxon>
    </lineage>
</organism>
<name>A0A6M4MFF8_9ALTE</name>
<keyword evidence="2" id="KW-1185">Reference proteome</keyword>
<dbReference type="Proteomes" id="UP000219285">
    <property type="component" value="Chromosome"/>
</dbReference>
<accession>A0A6M4MFF8</accession>
<gene>
    <name evidence="1" type="ORF">CA267_014180</name>
</gene>
<protein>
    <submittedName>
        <fullName evidence="1">Uncharacterized protein</fullName>
    </submittedName>
</protein>
<reference evidence="1 2" key="2">
    <citation type="submission" date="2020-04" db="EMBL/GenBank/DDBJ databases">
        <title>Complete genome sequence of Alteromonas pelagimontana 5.12T.</title>
        <authorList>
            <person name="Sinha R.K."/>
            <person name="Krishnan K.P."/>
            <person name="Kurian J.P."/>
        </authorList>
    </citation>
    <scope>NUCLEOTIDE SEQUENCE [LARGE SCALE GENOMIC DNA]</scope>
    <source>
        <strain evidence="1 2">5.12</strain>
    </source>
</reference>
<dbReference type="EMBL" id="CP052766">
    <property type="protein sequence ID" value="QJR81823.1"/>
    <property type="molecule type" value="Genomic_DNA"/>
</dbReference>
<dbReference type="KEGG" id="apel:CA267_014180"/>
<dbReference type="OrthoDB" id="6322408at2"/>
<reference evidence="2" key="1">
    <citation type="submission" date="2014-12" db="EMBL/GenBank/DDBJ databases">
        <title>Complete genome sequence of a multi-drug resistant Klebsiella pneumoniae.</title>
        <authorList>
            <person name="Hua X."/>
            <person name="Chen Q."/>
            <person name="Li X."/>
            <person name="Feng Y."/>
            <person name="Ruan Z."/>
            <person name="Yu Y."/>
        </authorList>
    </citation>
    <scope>NUCLEOTIDE SEQUENCE [LARGE SCALE GENOMIC DNA]</scope>
    <source>
        <strain evidence="2">5.12</strain>
    </source>
</reference>
<dbReference type="RefSeq" id="WP_075610611.1">
    <property type="nucleotide sequence ID" value="NZ_CP052766.1"/>
</dbReference>
<sequence>MKLFELTHTETPDELNQINQQLVELLSADMEEMDRYQQLNSLIQSRDTFIRSYLPQLSEENKKLFAKKELAVNNSLKEMAQRLLKSAKDDISHFIRSQAATKKYK</sequence>
<dbReference type="AlphaFoldDB" id="A0A6M4MFF8"/>
<proteinExistence type="predicted"/>
<evidence type="ECO:0000313" key="2">
    <source>
        <dbReference type="Proteomes" id="UP000219285"/>
    </source>
</evidence>
<evidence type="ECO:0000313" key="1">
    <source>
        <dbReference type="EMBL" id="QJR81823.1"/>
    </source>
</evidence>